<dbReference type="GeneID" id="94027998"/>
<keyword evidence="2" id="KW-1185">Reference proteome</keyword>
<accession>A0A2K9H616</accession>
<dbReference type="AlphaFoldDB" id="A0A2K9H616"/>
<protein>
    <submittedName>
        <fullName evidence="1">Uncharacterized protein</fullName>
    </submittedName>
</protein>
<dbReference type="RefSeq" id="WP_089365737.1">
    <property type="nucleotide sequence ID" value="NZ_CAUUKV010000056.1"/>
</dbReference>
<evidence type="ECO:0000313" key="2">
    <source>
        <dbReference type="Proteomes" id="UP000198427"/>
    </source>
</evidence>
<organism evidence="1 2">
    <name type="scientific">Prevotella jejuni</name>
    <dbReference type="NCBI Taxonomy" id="1177574"/>
    <lineage>
        <taxon>Bacteria</taxon>
        <taxon>Pseudomonadati</taxon>
        <taxon>Bacteroidota</taxon>
        <taxon>Bacteroidia</taxon>
        <taxon>Bacteroidales</taxon>
        <taxon>Prevotellaceae</taxon>
        <taxon>Prevotella</taxon>
    </lineage>
</organism>
<proteinExistence type="predicted"/>
<comment type="caution">
    <text evidence="1">The sequence shown here is derived from an EMBL/GenBank/DDBJ whole genome shotgun (WGS) entry which is preliminary data.</text>
</comment>
<name>A0A2K9H616_9BACT</name>
<sequence length="240" mass="28472">MMSKLSVILWLLLFATTCVGQDNLGNNSDKDSLRYKRFDIEEYKRLARKSPTAYRIRKEGKLGELIELRDEYEKNSFAGFRESHTYRDSPYEYIYLYNTVGNITAYCAYLYQMPVGKGYQFDGHGHEVKYVDYDLPYKFSIDSLKVKMLHQYGINLMDKKEVFSVRRYEEREYIKRPIYIVCAHWKDNRNDIYLIDGINGETLYIQKAVEIIRDDTPTDWKSIEKLYHDSKSSSSIPTQQ</sequence>
<dbReference type="EMBL" id="FZNZ01000007">
    <property type="protein sequence ID" value="SNR72719.1"/>
    <property type="molecule type" value="Genomic_DNA"/>
</dbReference>
<gene>
    <name evidence="1" type="ORF">SAMN06265364_10733</name>
</gene>
<dbReference type="OrthoDB" id="1274094at2"/>
<dbReference type="KEGG" id="pje:CRM71_00895"/>
<reference evidence="1 2" key="1">
    <citation type="submission" date="2017-06" db="EMBL/GenBank/DDBJ databases">
        <authorList>
            <person name="Varghese N."/>
            <person name="Submissions S."/>
        </authorList>
    </citation>
    <scope>NUCLEOTIDE SEQUENCE [LARGE SCALE GENOMIC DNA]</scope>
    <source>
        <strain evidence="1 2">DSM 26989</strain>
    </source>
</reference>
<evidence type="ECO:0000313" key="1">
    <source>
        <dbReference type="EMBL" id="SNR72719.1"/>
    </source>
</evidence>
<dbReference type="Proteomes" id="UP000198427">
    <property type="component" value="Unassembled WGS sequence"/>
</dbReference>